<feature type="region of interest" description="Disordered" evidence="1">
    <location>
        <begin position="55"/>
        <end position="104"/>
    </location>
</feature>
<name>A0A438DIC3_VITVI</name>
<dbReference type="EMBL" id="QGNW01001614">
    <property type="protein sequence ID" value="RVW35159.1"/>
    <property type="molecule type" value="Genomic_DNA"/>
</dbReference>
<evidence type="ECO:0000313" key="2">
    <source>
        <dbReference type="EMBL" id="RVW35159.1"/>
    </source>
</evidence>
<proteinExistence type="predicted"/>
<feature type="compositionally biased region" description="Low complexity" evidence="1">
    <location>
        <begin position="73"/>
        <end position="82"/>
    </location>
</feature>
<gene>
    <name evidence="2" type="ORF">CK203_085891</name>
</gene>
<evidence type="ECO:0000256" key="1">
    <source>
        <dbReference type="SAM" id="MobiDB-lite"/>
    </source>
</evidence>
<sequence length="293" mass="31447">MGGRQPIFAKGSLRRDYPYAKGNGKVGSKAFEAQLRGSVLKCGSKKLWNSLFPLSSGCRQGGRSRSEPLTLERPSASPSRSSGSRKRCSGEGTSPPSGDADQRSILKAPFLSKGKEKLCNSSKGEDKAGFKGFAGFPHCGSSVAVFPSYPVTREKGLNSVGSSGMMVVEDLESFSISFPRNLELYMKFFPKKMTMGAFCLGSVGNPNRDVAVSQLASLNHLSESFKSFKPNLGSPLGAPNPVTVSQGVAESPSMGGFQIEGLSSSRMAKVCEVLSYLDIKVYSRRKNRFYTDS</sequence>
<comment type="caution">
    <text evidence="2">The sequence shown here is derived from an EMBL/GenBank/DDBJ whole genome shotgun (WGS) entry which is preliminary data.</text>
</comment>
<organism evidence="2 3">
    <name type="scientific">Vitis vinifera</name>
    <name type="common">Grape</name>
    <dbReference type="NCBI Taxonomy" id="29760"/>
    <lineage>
        <taxon>Eukaryota</taxon>
        <taxon>Viridiplantae</taxon>
        <taxon>Streptophyta</taxon>
        <taxon>Embryophyta</taxon>
        <taxon>Tracheophyta</taxon>
        <taxon>Spermatophyta</taxon>
        <taxon>Magnoliopsida</taxon>
        <taxon>eudicotyledons</taxon>
        <taxon>Gunneridae</taxon>
        <taxon>Pentapetalae</taxon>
        <taxon>rosids</taxon>
        <taxon>Vitales</taxon>
        <taxon>Vitaceae</taxon>
        <taxon>Viteae</taxon>
        <taxon>Vitis</taxon>
    </lineage>
</organism>
<dbReference type="Proteomes" id="UP000288805">
    <property type="component" value="Unassembled WGS sequence"/>
</dbReference>
<reference evidence="2 3" key="1">
    <citation type="journal article" date="2018" name="PLoS Genet.">
        <title>Population sequencing reveals clonal diversity and ancestral inbreeding in the grapevine cultivar Chardonnay.</title>
        <authorList>
            <person name="Roach M.J."/>
            <person name="Johnson D.L."/>
            <person name="Bohlmann J."/>
            <person name="van Vuuren H.J."/>
            <person name="Jones S.J."/>
            <person name="Pretorius I.S."/>
            <person name="Schmidt S.A."/>
            <person name="Borneman A.R."/>
        </authorList>
    </citation>
    <scope>NUCLEOTIDE SEQUENCE [LARGE SCALE GENOMIC DNA]</scope>
    <source>
        <strain evidence="3">cv. Chardonnay</strain>
        <tissue evidence="2">Leaf</tissue>
    </source>
</reference>
<dbReference type="AlphaFoldDB" id="A0A438DIC3"/>
<protein>
    <submittedName>
        <fullName evidence="2">Uncharacterized protein</fullName>
    </submittedName>
</protein>
<evidence type="ECO:0000313" key="3">
    <source>
        <dbReference type="Proteomes" id="UP000288805"/>
    </source>
</evidence>
<feature type="region of interest" description="Disordered" evidence="1">
    <location>
        <begin position="1"/>
        <end position="21"/>
    </location>
</feature>
<accession>A0A438DIC3</accession>